<protein>
    <submittedName>
        <fullName evidence="1">Uncharacterized protein</fullName>
    </submittedName>
</protein>
<dbReference type="Proteomes" id="UP001054837">
    <property type="component" value="Unassembled WGS sequence"/>
</dbReference>
<gene>
    <name evidence="1" type="ORF">CDAR_199481</name>
</gene>
<sequence length="80" mass="9237">MSRPVKKLGGHSKEFKDHFSAICIFRNGHGNAFLLAYIKKCQIAQQLHGRDLQKKQSIKKYDEICRWNSEGKLDPPPIKN</sequence>
<name>A0AAV4M8N2_9ARAC</name>
<evidence type="ECO:0000313" key="2">
    <source>
        <dbReference type="Proteomes" id="UP001054837"/>
    </source>
</evidence>
<dbReference type="EMBL" id="BPLQ01000194">
    <property type="protein sequence ID" value="GIX68724.1"/>
    <property type="molecule type" value="Genomic_DNA"/>
</dbReference>
<proteinExistence type="predicted"/>
<dbReference type="AlphaFoldDB" id="A0AAV4M8N2"/>
<evidence type="ECO:0000313" key="1">
    <source>
        <dbReference type="EMBL" id="GIX68724.1"/>
    </source>
</evidence>
<reference evidence="1 2" key="1">
    <citation type="submission" date="2021-06" db="EMBL/GenBank/DDBJ databases">
        <title>Caerostris darwini draft genome.</title>
        <authorList>
            <person name="Kono N."/>
            <person name="Arakawa K."/>
        </authorList>
    </citation>
    <scope>NUCLEOTIDE SEQUENCE [LARGE SCALE GENOMIC DNA]</scope>
</reference>
<comment type="caution">
    <text evidence="1">The sequence shown here is derived from an EMBL/GenBank/DDBJ whole genome shotgun (WGS) entry which is preliminary data.</text>
</comment>
<organism evidence="1 2">
    <name type="scientific">Caerostris darwini</name>
    <dbReference type="NCBI Taxonomy" id="1538125"/>
    <lineage>
        <taxon>Eukaryota</taxon>
        <taxon>Metazoa</taxon>
        <taxon>Ecdysozoa</taxon>
        <taxon>Arthropoda</taxon>
        <taxon>Chelicerata</taxon>
        <taxon>Arachnida</taxon>
        <taxon>Araneae</taxon>
        <taxon>Araneomorphae</taxon>
        <taxon>Entelegynae</taxon>
        <taxon>Araneoidea</taxon>
        <taxon>Araneidae</taxon>
        <taxon>Caerostris</taxon>
    </lineage>
</organism>
<keyword evidence="2" id="KW-1185">Reference proteome</keyword>
<accession>A0AAV4M8N2</accession>